<dbReference type="EMBL" id="CM014079">
    <property type="protein sequence ID" value="TKS67676.1"/>
    <property type="molecule type" value="Genomic_DNA"/>
</dbReference>
<feature type="compositionally biased region" description="Polar residues" evidence="2">
    <location>
        <begin position="138"/>
        <end position="151"/>
    </location>
</feature>
<dbReference type="EMBL" id="CM014079">
    <property type="protein sequence ID" value="TKS67655.1"/>
    <property type="molecule type" value="Genomic_DNA"/>
</dbReference>
<gene>
    <name evidence="4" type="ORF">D9C73_001000</name>
    <name evidence="3" type="ORF">D9C73_001021</name>
</gene>
<evidence type="ECO:0000313" key="3">
    <source>
        <dbReference type="EMBL" id="TKS67655.1"/>
    </source>
</evidence>
<name>A0A4U5U449_COLLU</name>
<feature type="compositionally biased region" description="Low complexity" evidence="2">
    <location>
        <begin position="126"/>
        <end position="137"/>
    </location>
</feature>
<dbReference type="STRING" id="240159.A0A4U5U449"/>
<dbReference type="Proteomes" id="UP000298787">
    <property type="component" value="Chromosome 2"/>
</dbReference>
<feature type="region of interest" description="Disordered" evidence="2">
    <location>
        <begin position="115"/>
        <end position="164"/>
    </location>
</feature>
<reference evidence="3 5" key="1">
    <citation type="submission" date="2019-01" db="EMBL/GenBank/DDBJ databases">
        <title>Genome Assembly of Collichthys lucidus.</title>
        <authorList>
            <person name="Cai M."/>
            <person name="Xiao S."/>
        </authorList>
    </citation>
    <scope>NUCLEOTIDE SEQUENCE [LARGE SCALE GENOMIC DNA]</scope>
    <source>
        <strain evidence="3">JT15FE1705JMU</strain>
        <tissue evidence="3">Muscle</tissue>
    </source>
</reference>
<keyword evidence="1" id="KW-0175">Coiled coil</keyword>
<feature type="compositionally biased region" description="Polar residues" evidence="2">
    <location>
        <begin position="115"/>
        <end position="125"/>
    </location>
</feature>
<feature type="region of interest" description="Disordered" evidence="2">
    <location>
        <begin position="183"/>
        <end position="222"/>
    </location>
</feature>
<evidence type="ECO:0000256" key="1">
    <source>
        <dbReference type="SAM" id="Coils"/>
    </source>
</evidence>
<dbReference type="AlphaFoldDB" id="A0A4U5U449"/>
<evidence type="ECO:0000313" key="4">
    <source>
        <dbReference type="EMBL" id="TKS67676.1"/>
    </source>
</evidence>
<accession>A0A4U5U449</accession>
<evidence type="ECO:0000313" key="5">
    <source>
        <dbReference type="Proteomes" id="UP000298787"/>
    </source>
</evidence>
<feature type="compositionally biased region" description="Polar residues" evidence="2">
    <location>
        <begin position="204"/>
        <end position="222"/>
    </location>
</feature>
<evidence type="ECO:0000256" key="2">
    <source>
        <dbReference type="SAM" id="MobiDB-lite"/>
    </source>
</evidence>
<feature type="compositionally biased region" description="Low complexity" evidence="2">
    <location>
        <begin position="418"/>
        <end position="429"/>
    </location>
</feature>
<proteinExistence type="predicted"/>
<feature type="region of interest" description="Disordered" evidence="2">
    <location>
        <begin position="401"/>
        <end position="429"/>
    </location>
</feature>
<keyword evidence="5" id="KW-1185">Reference proteome</keyword>
<feature type="region of interest" description="Disordered" evidence="2">
    <location>
        <begin position="458"/>
        <end position="489"/>
    </location>
</feature>
<feature type="compositionally biased region" description="Low complexity" evidence="2">
    <location>
        <begin position="470"/>
        <end position="489"/>
    </location>
</feature>
<protein>
    <submittedName>
        <fullName evidence="3">Uncharacterized protein</fullName>
    </submittedName>
</protein>
<organism evidence="3 5">
    <name type="scientific">Collichthys lucidus</name>
    <name type="common">Big head croaker</name>
    <name type="synonym">Sciaena lucida</name>
    <dbReference type="NCBI Taxonomy" id="240159"/>
    <lineage>
        <taxon>Eukaryota</taxon>
        <taxon>Metazoa</taxon>
        <taxon>Chordata</taxon>
        <taxon>Craniata</taxon>
        <taxon>Vertebrata</taxon>
        <taxon>Euteleostomi</taxon>
        <taxon>Actinopterygii</taxon>
        <taxon>Neopterygii</taxon>
        <taxon>Teleostei</taxon>
        <taxon>Neoteleostei</taxon>
        <taxon>Acanthomorphata</taxon>
        <taxon>Eupercaria</taxon>
        <taxon>Sciaenidae</taxon>
        <taxon>Collichthys</taxon>
    </lineage>
</organism>
<sequence length="503" mass="55078">MDVSIAVSLIRGQMGAVVERAVNGAVETVLAEMLKVVGVKFEELKTQVVLMKRDIMALQREKALKEKENDNIRAKLRYTELKLKYYRQGVEEELQQRASASTLVRIHPSSFHQAQRSSVGVSCTESSPLCSTQTSSSEGSLTRINQEQDTAQSSKDDSQEEDDCEWTITVQPHAEDVDAVLTSPPAKAPTVDPGQQPLADSLSPDGSPQADSSTLPSSASQVKQEAEEVICIKEEPEDEQEVMATLLLDCQAQQGHLPKSEAQSSAVEWPGLQASQRNHMTAFSSAGPSSYATTQPVASLMSMVSLPPCIPPRQAVRPWTKDLSLYEEYKLRRNELRRRNLSRRRELEKTLPQPLLADMVRERREKTRLRVARWRAKRKLQACLNQAQALGGAAGLSQTGFPISSQHQQPRMPCAATSSSQQRQSSALPQSDSFLNMSAAHSISATLAFLPPTSSSSSPLLLKGPDMATHQHTVTSSSTSSSSYPQVSLSQQSISLTDADILL</sequence>
<feature type="coiled-coil region" evidence="1">
    <location>
        <begin position="41"/>
        <end position="84"/>
    </location>
</feature>